<evidence type="ECO:0000256" key="5">
    <source>
        <dbReference type="ARBA" id="ARBA00022679"/>
    </source>
</evidence>
<keyword evidence="2" id="KW-0813">Transport</keyword>
<accession>A0A1I2IS52</accession>
<evidence type="ECO:0000256" key="7">
    <source>
        <dbReference type="ARBA" id="ARBA00022692"/>
    </source>
</evidence>
<sequence>MEEGLPYNIIAAYGGKKNIKHLDACNTRLRVEVYDKFEVKKEYLKQLGAAGVFEVANNVQAIFGISSIAIKNQLEDILTGRQSVEFSFEPIPPKEMAHGEQRERIISEDIVMPVYGELLDITFVPDPLFSEKMMGDGFAVLPYEGHISSPVYGRVYNVFPSKHAIGIKSDGGKEVLIHIGVNTVKLKGFGFNLLVELGERVYAGQPVVEVDWEYLRENVPSILTPIVFTNLPQGSTVTLINSGVLKMGDKPIIEIQ</sequence>
<evidence type="ECO:0000256" key="10">
    <source>
        <dbReference type="ARBA" id="ARBA00023136"/>
    </source>
</evidence>
<keyword evidence="8" id="KW-0418">Kinase</keyword>
<evidence type="ECO:0000256" key="11">
    <source>
        <dbReference type="PROSITE-ProRule" id="PRU00421"/>
    </source>
</evidence>
<protein>
    <submittedName>
        <fullName evidence="14">PTS system, glucose subfamily, IIA component</fullName>
    </submittedName>
</protein>
<evidence type="ECO:0000256" key="6">
    <source>
        <dbReference type="ARBA" id="ARBA00022683"/>
    </source>
</evidence>
<dbReference type="SUPFAM" id="SSF51261">
    <property type="entry name" value="Duplicated hybrid motif"/>
    <property type="match status" value="1"/>
</dbReference>
<feature type="domain" description="PTS EIIB type-1" evidence="13">
    <location>
        <begin position="3"/>
        <end position="84"/>
    </location>
</feature>
<comment type="subcellular location">
    <subcellularLocation>
        <location evidence="1">Cytoplasm</location>
    </subcellularLocation>
</comment>
<dbReference type="InterPro" id="IPR001127">
    <property type="entry name" value="PTS_EIIA_1_perm"/>
</dbReference>
<dbReference type="GO" id="GO:0016301">
    <property type="term" value="F:kinase activity"/>
    <property type="evidence" value="ECO:0007669"/>
    <property type="project" value="UniProtKB-KW"/>
</dbReference>
<evidence type="ECO:0000259" key="13">
    <source>
        <dbReference type="PROSITE" id="PS51098"/>
    </source>
</evidence>
<keyword evidence="3" id="KW-1003">Cell membrane</keyword>
<dbReference type="InterPro" id="IPR011055">
    <property type="entry name" value="Dup_hybrid_motif"/>
</dbReference>
<dbReference type="NCBIfam" id="TIGR00826">
    <property type="entry name" value="EIIB_glc"/>
    <property type="match status" value="1"/>
</dbReference>
<dbReference type="InterPro" id="IPR050890">
    <property type="entry name" value="PTS_EIIA_component"/>
</dbReference>
<gene>
    <name evidence="14" type="ORF">SAMN04487969_14113</name>
</gene>
<dbReference type="FunFam" id="2.70.70.10:FF:000001">
    <property type="entry name" value="PTS system glucose-specific IIA component"/>
    <property type="match status" value="1"/>
</dbReference>
<dbReference type="RefSeq" id="WP_052737363.1">
    <property type="nucleotide sequence ID" value="NZ_FONN01000041.1"/>
</dbReference>
<feature type="active site" description="Phosphocysteine intermediate; for EIIB activity" evidence="11">
    <location>
        <position position="25"/>
    </location>
</feature>
<keyword evidence="9" id="KW-1133">Transmembrane helix</keyword>
<organism evidence="14 15">
    <name type="scientific">Paenibacillus algorifonticola</name>
    <dbReference type="NCBI Taxonomy" id="684063"/>
    <lineage>
        <taxon>Bacteria</taxon>
        <taxon>Bacillati</taxon>
        <taxon>Bacillota</taxon>
        <taxon>Bacilli</taxon>
        <taxon>Bacillales</taxon>
        <taxon>Paenibacillaceae</taxon>
        <taxon>Paenibacillus</taxon>
    </lineage>
</organism>
<evidence type="ECO:0000313" key="15">
    <source>
        <dbReference type="Proteomes" id="UP000183410"/>
    </source>
</evidence>
<reference evidence="15" key="1">
    <citation type="submission" date="2016-10" db="EMBL/GenBank/DDBJ databases">
        <authorList>
            <person name="Varghese N."/>
            <person name="Submissions S."/>
        </authorList>
    </citation>
    <scope>NUCLEOTIDE SEQUENCE [LARGE SCALE GENOMIC DNA]</scope>
    <source>
        <strain evidence="15">CGMCC 1.10223</strain>
    </source>
</reference>
<dbReference type="GO" id="GO:0009401">
    <property type="term" value="P:phosphoenolpyruvate-dependent sugar phosphotransferase system"/>
    <property type="evidence" value="ECO:0007669"/>
    <property type="project" value="UniProtKB-KW"/>
</dbReference>
<dbReference type="CDD" id="cd00212">
    <property type="entry name" value="PTS_IIB_glc"/>
    <property type="match status" value="1"/>
</dbReference>
<evidence type="ECO:0000256" key="1">
    <source>
        <dbReference type="ARBA" id="ARBA00004496"/>
    </source>
</evidence>
<dbReference type="InterPro" id="IPR001996">
    <property type="entry name" value="PTS_IIB_1"/>
</dbReference>
<keyword evidence="10" id="KW-0472">Membrane</keyword>
<proteinExistence type="predicted"/>
<dbReference type="Pfam" id="PF00367">
    <property type="entry name" value="PTS_EIIB"/>
    <property type="match status" value="1"/>
</dbReference>
<keyword evidence="5" id="KW-0808">Transferase</keyword>
<evidence type="ECO:0000313" key="14">
    <source>
        <dbReference type="EMBL" id="SFF45084.1"/>
    </source>
</evidence>
<dbReference type="GO" id="GO:0008982">
    <property type="term" value="F:protein-N(PI)-phosphohistidine-sugar phosphotransferase activity"/>
    <property type="evidence" value="ECO:0007669"/>
    <property type="project" value="InterPro"/>
</dbReference>
<dbReference type="PANTHER" id="PTHR45008:SF1">
    <property type="entry name" value="PTS SYSTEM GLUCOSE-SPECIFIC EIIA COMPONENT"/>
    <property type="match status" value="1"/>
</dbReference>
<keyword evidence="4" id="KW-0762">Sugar transport</keyword>
<evidence type="ECO:0000256" key="8">
    <source>
        <dbReference type="ARBA" id="ARBA00022777"/>
    </source>
</evidence>
<dbReference type="InterPro" id="IPR018113">
    <property type="entry name" value="PTrfase_EIIB_Cys"/>
</dbReference>
<evidence type="ECO:0000256" key="2">
    <source>
        <dbReference type="ARBA" id="ARBA00022448"/>
    </source>
</evidence>
<dbReference type="PROSITE" id="PS00371">
    <property type="entry name" value="PTS_EIIA_TYPE_1_HIS"/>
    <property type="match status" value="1"/>
</dbReference>
<dbReference type="Gene3D" id="2.70.70.10">
    <property type="entry name" value="Glucose Permease (Domain IIA)"/>
    <property type="match status" value="1"/>
</dbReference>
<dbReference type="GO" id="GO:0005737">
    <property type="term" value="C:cytoplasm"/>
    <property type="evidence" value="ECO:0007669"/>
    <property type="project" value="UniProtKB-SubCell"/>
</dbReference>
<name>A0A1I2IS52_9BACL</name>
<dbReference type="AlphaFoldDB" id="A0A1I2IS52"/>
<dbReference type="PROSITE" id="PS51098">
    <property type="entry name" value="PTS_EIIB_TYPE_1"/>
    <property type="match status" value="1"/>
</dbReference>
<keyword evidence="6" id="KW-0598">Phosphotransferase system</keyword>
<evidence type="ECO:0000256" key="3">
    <source>
        <dbReference type="ARBA" id="ARBA00022475"/>
    </source>
</evidence>
<dbReference type="PROSITE" id="PS51093">
    <property type="entry name" value="PTS_EIIA_TYPE_1"/>
    <property type="match status" value="1"/>
</dbReference>
<dbReference type="EMBL" id="FONN01000041">
    <property type="protein sequence ID" value="SFF45084.1"/>
    <property type="molecule type" value="Genomic_DNA"/>
</dbReference>
<dbReference type="InterPro" id="IPR036878">
    <property type="entry name" value="Glu_permease_IIB"/>
</dbReference>
<evidence type="ECO:0000259" key="12">
    <source>
        <dbReference type="PROSITE" id="PS51093"/>
    </source>
</evidence>
<dbReference type="Proteomes" id="UP000183410">
    <property type="component" value="Unassembled WGS sequence"/>
</dbReference>
<dbReference type="PROSITE" id="PS01035">
    <property type="entry name" value="PTS_EIIB_TYPE_1_CYS"/>
    <property type="match status" value="1"/>
</dbReference>
<keyword evidence="15" id="KW-1185">Reference proteome</keyword>
<dbReference type="SUPFAM" id="SSF55604">
    <property type="entry name" value="Glucose permease domain IIB"/>
    <property type="match status" value="1"/>
</dbReference>
<evidence type="ECO:0000256" key="4">
    <source>
        <dbReference type="ARBA" id="ARBA00022597"/>
    </source>
</evidence>
<evidence type="ECO:0000256" key="9">
    <source>
        <dbReference type="ARBA" id="ARBA00022989"/>
    </source>
</evidence>
<feature type="domain" description="PTS EIIA type-1" evidence="12">
    <location>
        <begin position="126"/>
        <end position="230"/>
    </location>
</feature>
<dbReference type="PANTHER" id="PTHR45008">
    <property type="entry name" value="PTS SYSTEM GLUCOSE-SPECIFIC EIIA COMPONENT"/>
    <property type="match status" value="1"/>
</dbReference>
<keyword evidence="7" id="KW-0812">Transmembrane</keyword>
<dbReference type="Pfam" id="PF00358">
    <property type="entry name" value="PTS_EIIA_1"/>
    <property type="match status" value="1"/>
</dbReference>
<dbReference type="NCBIfam" id="TIGR00830">
    <property type="entry name" value="PTBA"/>
    <property type="match status" value="1"/>
</dbReference>
<dbReference type="Gene3D" id="3.30.1360.60">
    <property type="entry name" value="Glucose permease domain IIB"/>
    <property type="match status" value="1"/>
</dbReference>